<organism evidence="2 3">
    <name type="scientific">Methylobacterium trifolii</name>
    <dbReference type="NCBI Taxonomy" id="1003092"/>
    <lineage>
        <taxon>Bacteria</taxon>
        <taxon>Pseudomonadati</taxon>
        <taxon>Pseudomonadota</taxon>
        <taxon>Alphaproteobacteria</taxon>
        <taxon>Hyphomicrobiales</taxon>
        <taxon>Methylobacteriaceae</taxon>
        <taxon>Methylobacterium</taxon>
    </lineage>
</organism>
<feature type="region of interest" description="Disordered" evidence="1">
    <location>
        <begin position="1"/>
        <end position="29"/>
    </location>
</feature>
<reference evidence="2" key="1">
    <citation type="journal article" date="2021" name="Front. Microbiol.">
        <title>Comprehensive Comparative Genomics and Phenotyping of Methylobacterium Species.</title>
        <authorList>
            <person name="Alessa O."/>
            <person name="Ogura Y."/>
            <person name="Fujitani Y."/>
            <person name="Takami H."/>
            <person name="Hayashi T."/>
            <person name="Sahin N."/>
            <person name="Tani A."/>
        </authorList>
    </citation>
    <scope>NUCLEOTIDE SEQUENCE</scope>
    <source>
        <strain evidence="2">DSM 23632</strain>
    </source>
</reference>
<protein>
    <submittedName>
        <fullName evidence="2">Uncharacterized protein</fullName>
    </submittedName>
</protein>
<name>A0ABQ4U4M2_9HYPH</name>
<keyword evidence="3" id="KW-1185">Reference proteome</keyword>
<reference evidence="2" key="2">
    <citation type="submission" date="2021-08" db="EMBL/GenBank/DDBJ databases">
        <authorList>
            <person name="Tani A."/>
            <person name="Ola A."/>
            <person name="Ogura Y."/>
            <person name="Katsura K."/>
            <person name="Hayashi T."/>
        </authorList>
    </citation>
    <scope>NUCLEOTIDE SEQUENCE</scope>
    <source>
        <strain evidence="2">DSM 23632</strain>
    </source>
</reference>
<dbReference type="Proteomes" id="UP001055057">
    <property type="component" value="Unassembled WGS sequence"/>
</dbReference>
<comment type="caution">
    <text evidence="2">The sequence shown here is derived from an EMBL/GenBank/DDBJ whole genome shotgun (WGS) entry which is preliminary data.</text>
</comment>
<evidence type="ECO:0000256" key="1">
    <source>
        <dbReference type="SAM" id="MobiDB-lite"/>
    </source>
</evidence>
<evidence type="ECO:0000313" key="2">
    <source>
        <dbReference type="EMBL" id="GJE62384.1"/>
    </source>
</evidence>
<sequence length="68" mass="7367">MSKSRRSVRRGPVVLSGTSRRRRRPVRPRDALLAVEPEGPLPGQILVLLSKLHRAETGAADAADEKAG</sequence>
<accession>A0ABQ4U4M2</accession>
<gene>
    <name evidence="2" type="ORF">MPOCJGCO_4517</name>
</gene>
<evidence type="ECO:0000313" key="3">
    <source>
        <dbReference type="Proteomes" id="UP001055057"/>
    </source>
</evidence>
<dbReference type="EMBL" id="BPRB01000316">
    <property type="protein sequence ID" value="GJE62384.1"/>
    <property type="molecule type" value="Genomic_DNA"/>
</dbReference>
<proteinExistence type="predicted"/>